<evidence type="ECO:0008006" key="4">
    <source>
        <dbReference type="Google" id="ProtNLM"/>
    </source>
</evidence>
<dbReference type="KEGG" id="sniv:SFSGTM_03150"/>
<dbReference type="PROSITE" id="PS51257">
    <property type="entry name" value="PROKAR_LIPOPROTEIN"/>
    <property type="match status" value="1"/>
</dbReference>
<dbReference type="RefSeq" id="WP_162083639.1">
    <property type="nucleotide sequence ID" value="NZ_AP021881.1"/>
</dbReference>
<protein>
    <recommendedName>
        <fullName evidence="4">Lipoprotein</fullName>
    </recommendedName>
</protein>
<feature type="coiled-coil region" evidence="1">
    <location>
        <begin position="196"/>
        <end position="228"/>
    </location>
</feature>
<keyword evidence="3" id="KW-1185">Reference proteome</keyword>
<evidence type="ECO:0000256" key="1">
    <source>
        <dbReference type="SAM" id="Coils"/>
    </source>
</evidence>
<proteinExistence type="predicted"/>
<accession>A0A809SC23</accession>
<gene>
    <name evidence="2" type="ORF">SFSGTM_03150</name>
</gene>
<dbReference type="Proteomes" id="UP000463939">
    <property type="component" value="Chromosome"/>
</dbReference>
<evidence type="ECO:0000313" key="3">
    <source>
        <dbReference type="Proteomes" id="UP000463939"/>
    </source>
</evidence>
<dbReference type="AlphaFoldDB" id="A0A809SC23"/>
<keyword evidence="1" id="KW-0175">Coiled coil</keyword>
<reference evidence="3" key="1">
    <citation type="submission" date="2019-11" db="EMBL/GenBank/DDBJ databases">
        <title>Isolation and characterization of a novel species in the genus Sulfuriferula.</title>
        <authorList>
            <person name="Mochizuki J."/>
            <person name="Kojima H."/>
            <person name="Fukui M."/>
        </authorList>
    </citation>
    <scope>NUCLEOTIDE SEQUENCE [LARGE SCALE GENOMIC DNA]</scope>
    <source>
        <strain evidence="3">SGTM</strain>
    </source>
</reference>
<dbReference type="EMBL" id="AP021881">
    <property type="protein sequence ID" value="BBO99606.1"/>
    <property type="molecule type" value="Genomic_DNA"/>
</dbReference>
<evidence type="ECO:0000313" key="2">
    <source>
        <dbReference type="EMBL" id="BBO99606.1"/>
    </source>
</evidence>
<name>A0A809SC23_9PROT</name>
<organism evidence="2 3">
    <name type="scientific">Sulfuriferula nivalis</name>
    <dbReference type="NCBI Taxonomy" id="2675298"/>
    <lineage>
        <taxon>Bacteria</taxon>
        <taxon>Pseudomonadati</taxon>
        <taxon>Pseudomonadota</taxon>
        <taxon>Betaproteobacteria</taxon>
        <taxon>Nitrosomonadales</taxon>
        <taxon>Sulfuricellaceae</taxon>
        <taxon>Sulfuriferula</taxon>
    </lineage>
</organism>
<sequence length="335" mass="37352">MHKYTIKLSIIILMLSGCTSVPPKITPITEQNIQTSKGDFEELWNAWIKPQINWSEPGVGSGVAVSTQKEVNSTEQSIMDGFHRFCSSMNGITASTEQKFGYKSICTTATGDYLGAVSTSRYLAYNSHSRFAGIVISFDSKSIAEKRQEEKSALAAIEDEKQYRLLSAPILPTAMLSQLIEKFKNNDPDNLIPKAKERLAALISEQKKQMAEQEAQQTRQAAAAASLKLWHQEHRHIGDQICNVAGGTYDEYTGIVSYGKGEYRKIEGINRIVGFVENISGKRIQIRISGINFTGLALYGRKVDVNIDELHNFNGGSSLKINNIIWDDIYNWNDC</sequence>